<comment type="caution">
    <text evidence="3">The sequence shown here is derived from an EMBL/GenBank/DDBJ whole genome shotgun (WGS) entry which is preliminary data.</text>
</comment>
<dbReference type="InterPro" id="IPR013538">
    <property type="entry name" value="ASHA1/2-like_C"/>
</dbReference>
<name>A0ABT3G758_9BACT</name>
<feature type="domain" description="Activator of Hsp90 ATPase homologue 1/2-like C-terminal" evidence="2">
    <location>
        <begin position="20"/>
        <end position="154"/>
    </location>
</feature>
<protein>
    <submittedName>
        <fullName evidence="3">SRPBCC family protein</fullName>
    </submittedName>
</protein>
<dbReference type="EMBL" id="JAPDDR010000010">
    <property type="protein sequence ID" value="MCW1915683.1"/>
    <property type="molecule type" value="Genomic_DNA"/>
</dbReference>
<gene>
    <name evidence="3" type="ORF">OJ996_19005</name>
</gene>
<dbReference type="CDD" id="cd08896">
    <property type="entry name" value="SRPBCC_CalC_Aha1-like_3"/>
    <property type="match status" value="1"/>
</dbReference>
<keyword evidence="4" id="KW-1185">Reference proteome</keyword>
<organism evidence="3 4">
    <name type="scientific">Luteolibacter rhizosphaerae</name>
    <dbReference type="NCBI Taxonomy" id="2989719"/>
    <lineage>
        <taxon>Bacteria</taxon>
        <taxon>Pseudomonadati</taxon>
        <taxon>Verrucomicrobiota</taxon>
        <taxon>Verrucomicrobiia</taxon>
        <taxon>Verrucomicrobiales</taxon>
        <taxon>Verrucomicrobiaceae</taxon>
        <taxon>Luteolibacter</taxon>
    </lineage>
</organism>
<dbReference type="Gene3D" id="3.30.530.20">
    <property type="match status" value="1"/>
</dbReference>
<dbReference type="Pfam" id="PF08327">
    <property type="entry name" value="AHSA1"/>
    <property type="match status" value="1"/>
</dbReference>
<proteinExistence type="inferred from homology"/>
<dbReference type="InterPro" id="IPR023393">
    <property type="entry name" value="START-like_dom_sf"/>
</dbReference>
<reference evidence="3" key="1">
    <citation type="submission" date="2022-10" db="EMBL/GenBank/DDBJ databases">
        <title>Luteolibacter sp. GHJ8, whole genome shotgun sequencing project.</title>
        <authorList>
            <person name="Zhao G."/>
            <person name="Shen L."/>
        </authorList>
    </citation>
    <scope>NUCLEOTIDE SEQUENCE</scope>
    <source>
        <strain evidence="3">GHJ8</strain>
    </source>
</reference>
<sequence>MTPEATPIQQRELVLTRLLDAPRRNLYRCWTETELLKKWFTPAPWSTPFAELDPRTGGSSYIVMADPDGNEYPNRGVFLEVVQNERIVMTDAFAKAWEPSGKAFMVATITFADEDGKTRYTATVQHWSVEDRQQHEQMGFHQGWGLCAEQLEKLARSL</sequence>
<dbReference type="Proteomes" id="UP001165653">
    <property type="component" value="Unassembled WGS sequence"/>
</dbReference>
<accession>A0ABT3G758</accession>
<dbReference type="RefSeq" id="WP_264515239.1">
    <property type="nucleotide sequence ID" value="NZ_JAPDDR010000010.1"/>
</dbReference>
<evidence type="ECO:0000313" key="3">
    <source>
        <dbReference type="EMBL" id="MCW1915683.1"/>
    </source>
</evidence>
<evidence type="ECO:0000313" key="4">
    <source>
        <dbReference type="Proteomes" id="UP001165653"/>
    </source>
</evidence>
<evidence type="ECO:0000259" key="2">
    <source>
        <dbReference type="Pfam" id="PF08327"/>
    </source>
</evidence>
<evidence type="ECO:0000256" key="1">
    <source>
        <dbReference type="ARBA" id="ARBA00006817"/>
    </source>
</evidence>
<dbReference type="SUPFAM" id="SSF55961">
    <property type="entry name" value="Bet v1-like"/>
    <property type="match status" value="1"/>
</dbReference>
<comment type="similarity">
    <text evidence="1">Belongs to the AHA1 family.</text>
</comment>